<dbReference type="CDD" id="cd04301">
    <property type="entry name" value="NAT_SF"/>
    <property type="match status" value="1"/>
</dbReference>
<evidence type="ECO:0000256" key="1">
    <source>
        <dbReference type="ARBA" id="ARBA00022679"/>
    </source>
</evidence>
<evidence type="ECO:0000313" key="4">
    <source>
        <dbReference type="EMBL" id="MED4403583.1"/>
    </source>
</evidence>
<dbReference type="InterPro" id="IPR000182">
    <property type="entry name" value="GNAT_dom"/>
</dbReference>
<dbReference type="RefSeq" id="WP_328015798.1">
    <property type="nucleotide sequence ID" value="NZ_JARTFS010000018.1"/>
</dbReference>
<feature type="domain" description="N-acetyltransferase" evidence="3">
    <location>
        <begin position="3"/>
        <end position="158"/>
    </location>
</feature>
<keyword evidence="5" id="KW-1185">Reference proteome</keyword>
<dbReference type="PROSITE" id="PS51186">
    <property type="entry name" value="GNAT"/>
    <property type="match status" value="1"/>
</dbReference>
<comment type="caution">
    <text evidence="4">The sequence shown here is derived from an EMBL/GenBank/DDBJ whole genome shotgun (WGS) entry which is preliminary data.</text>
</comment>
<reference evidence="4 5" key="1">
    <citation type="submission" date="2023-03" db="EMBL/GenBank/DDBJ databases">
        <title>Bacillus Genome Sequencing.</title>
        <authorList>
            <person name="Dunlap C."/>
        </authorList>
    </citation>
    <scope>NUCLEOTIDE SEQUENCE [LARGE SCALE GENOMIC DNA]</scope>
    <source>
        <strain evidence="4 5">NRS-1717</strain>
    </source>
</reference>
<dbReference type="PANTHER" id="PTHR43800:SF1">
    <property type="entry name" value="PEPTIDYL-LYSINE N-ACETYLTRANSFERASE YJAB"/>
    <property type="match status" value="1"/>
</dbReference>
<dbReference type="InterPro" id="IPR016181">
    <property type="entry name" value="Acyl_CoA_acyltransferase"/>
</dbReference>
<dbReference type="PANTHER" id="PTHR43800">
    <property type="entry name" value="PEPTIDYL-LYSINE N-ACETYLTRANSFERASE YJAB"/>
    <property type="match status" value="1"/>
</dbReference>
<gene>
    <name evidence="4" type="ORF">P9271_19935</name>
</gene>
<dbReference type="Gene3D" id="3.40.630.30">
    <property type="match status" value="1"/>
</dbReference>
<protein>
    <submittedName>
        <fullName evidence="4">GNAT family N-acetyltransferase</fullName>
    </submittedName>
</protein>
<evidence type="ECO:0000259" key="3">
    <source>
        <dbReference type="PROSITE" id="PS51186"/>
    </source>
</evidence>
<keyword evidence="1" id="KW-0808">Transferase</keyword>
<proteinExistence type="predicted"/>
<organism evidence="4 5">
    <name type="scientific">Metabacillus fastidiosus</name>
    <dbReference type="NCBI Taxonomy" id="1458"/>
    <lineage>
        <taxon>Bacteria</taxon>
        <taxon>Bacillati</taxon>
        <taxon>Bacillota</taxon>
        <taxon>Bacilli</taxon>
        <taxon>Bacillales</taxon>
        <taxon>Bacillaceae</taxon>
        <taxon>Metabacillus</taxon>
    </lineage>
</organism>
<keyword evidence="2" id="KW-0012">Acyltransferase</keyword>
<name>A0ABU6P2K2_9BACI</name>
<sequence>MGINYRLATLEDAEVLLDLTLKAYEPIRRLNIKFPAATADLQLVKENITKHSCYVLENEGVIVATISIRKFEEVTDLPCVWWLAVDPAYKKQGFGSKILRYAEEAILRDQLKAPAVALGTSDQHPWLIPMYERNGYERFYEQDYGESGKGVFLRKILLPELFKEETEVQTGDGR</sequence>
<dbReference type="Proteomes" id="UP001342826">
    <property type="component" value="Unassembled WGS sequence"/>
</dbReference>
<dbReference type="Pfam" id="PF13508">
    <property type="entry name" value="Acetyltransf_7"/>
    <property type="match status" value="1"/>
</dbReference>
<dbReference type="EMBL" id="JARTFS010000018">
    <property type="protein sequence ID" value="MED4403583.1"/>
    <property type="molecule type" value="Genomic_DNA"/>
</dbReference>
<evidence type="ECO:0000313" key="5">
    <source>
        <dbReference type="Proteomes" id="UP001342826"/>
    </source>
</evidence>
<dbReference type="SUPFAM" id="SSF55729">
    <property type="entry name" value="Acyl-CoA N-acyltransferases (Nat)"/>
    <property type="match status" value="1"/>
</dbReference>
<evidence type="ECO:0000256" key="2">
    <source>
        <dbReference type="ARBA" id="ARBA00023315"/>
    </source>
</evidence>
<accession>A0ABU6P2K2</accession>